<dbReference type="AlphaFoldDB" id="A0A540NB55"/>
<dbReference type="InterPro" id="IPR027417">
    <property type="entry name" value="P-loop_NTPase"/>
</dbReference>
<sequence>MDGKRHLNVAFFGHTWSGKSTIVGHIVSMTNQIDAETVKKYETVAKDKRLGSWFTAYGMDTNKDWQRKGKVGVGRAHLETESSRYTILDVPGHDCLNMIKDIEEDVGKVDIGVLVVCALKDPCDIWEYKKNGEKWTRQHITFAKELHVSKLFVVINQMDSPSVNWSQQRYDDMVSRMREIIKPLRSNGNRVQYLPLSGINGSNMKEQVDDAVCSWWHGPTLFESFDSTEFWWTSCAAPFRMPICKREFETNTTAAAYIGYVESGSVRIGDTLILMPQQVPVAVDAIFINPYLGDGRVERARYGEYIMLNLSGIEVEAVTGGDEVACVACEHEVTDYEGTDDDSDTQVELADDKIMHCKHDHSVLVGLDDQKEKWKEMDGKRHLNVAFFGHTWSGKSTIVGHIVSMTNQIDAETVKKYETVAKDNKRLGSW</sequence>
<keyword evidence="1" id="KW-0547">Nucleotide-binding</keyword>
<proteinExistence type="predicted"/>
<protein>
    <recommendedName>
        <fullName evidence="3">Tr-type G domain-containing protein</fullName>
    </recommendedName>
</protein>
<evidence type="ECO:0000256" key="1">
    <source>
        <dbReference type="ARBA" id="ARBA00022741"/>
    </source>
</evidence>
<dbReference type="SUPFAM" id="SSF52540">
    <property type="entry name" value="P-loop containing nucleoside triphosphate hydrolases"/>
    <property type="match status" value="2"/>
</dbReference>
<dbReference type="SUPFAM" id="SSF50447">
    <property type="entry name" value="Translation proteins"/>
    <property type="match status" value="1"/>
</dbReference>
<evidence type="ECO:0000256" key="2">
    <source>
        <dbReference type="ARBA" id="ARBA00023134"/>
    </source>
</evidence>
<keyword evidence="2" id="KW-0342">GTP-binding</keyword>
<evidence type="ECO:0000313" key="5">
    <source>
        <dbReference type="Proteomes" id="UP000315295"/>
    </source>
</evidence>
<evidence type="ECO:0000313" key="4">
    <source>
        <dbReference type="EMBL" id="TQE08264.1"/>
    </source>
</evidence>
<name>A0A540NB55_MALBA</name>
<dbReference type="InterPro" id="IPR050100">
    <property type="entry name" value="TRAFAC_GTPase_members"/>
</dbReference>
<keyword evidence="5" id="KW-1185">Reference proteome</keyword>
<dbReference type="Gene3D" id="2.40.30.10">
    <property type="entry name" value="Translation factors"/>
    <property type="match status" value="1"/>
</dbReference>
<dbReference type="Gene3D" id="3.40.50.300">
    <property type="entry name" value="P-loop containing nucleotide triphosphate hydrolases"/>
    <property type="match status" value="2"/>
</dbReference>
<reference evidence="4 5" key="1">
    <citation type="journal article" date="2019" name="G3 (Bethesda)">
        <title>Sequencing of a Wild Apple (Malus baccata) Genome Unravels the Differences Between Cultivated and Wild Apple Species Regarding Disease Resistance and Cold Tolerance.</title>
        <authorList>
            <person name="Chen X."/>
        </authorList>
    </citation>
    <scope>NUCLEOTIDE SEQUENCE [LARGE SCALE GENOMIC DNA]</scope>
    <source>
        <strain evidence="5">cv. Shandingzi</strain>
        <tissue evidence="4">Leaves</tissue>
    </source>
</reference>
<gene>
    <name evidence="4" type="ORF">C1H46_006046</name>
</gene>
<accession>A0A540NB55</accession>
<dbReference type="InterPro" id="IPR000795">
    <property type="entry name" value="T_Tr_GTP-bd_dom"/>
</dbReference>
<dbReference type="EMBL" id="VIEB01000073">
    <property type="protein sequence ID" value="TQE08264.1"/>
    <property type="molecule type" value="Genomic_DNA"/>
</dbReference>
<evidence type="ECO:0000259" key="3">
    <source>
        <dbReference type="Pfam" id="PF00009"/>
    </source>
</evidence>
<comment type="caution">
    <text evidence="4">The sequence shown here is derived from an EMBL/GenBank/DDBJ whole genome shotgun (WGS) entry which is preliminary data.</text>
</comment>
<dbReference type="InterPro" id="IPR009000">
    <property type="entry name" value="Transl_B-barrel_sf"/>
</dbReference>
<dbReference type="GO" id="GO:0003924">
    <property type="term" value="F:GTPase activity"/>
    <property type="evidence" value="ECO:0007669"/>
    <property type="project" value="InterPro"/>
</dbReference>
<feature type="domain" description="Tr-type G" evidence="3">
    <location>
        <begin position="4"/>
        <end position="209"/>
    </location>
</feature>
<dbReference type="Pfam" id="PF00009">
    <property type="entry name" value="GTP_EFTU"/>
    <property type="match status" value="1"/>
</dbReference>
<dbReference type="Proteomes" id="UP000315295">
    <property type="component" value="Unassembled WGS sequence"/>
</dbReference>
<dbReference type="GO" id="GO:0005525">
    <property type="term" value="F:GTP binding"/>
    <property type="evidence" value="ECO:0007669"/>
    <property type="project" value="UniProtKB-KW"/>
</dbReference>
<organism evidence="4 5">
    <name type="scientific">Malus baccata</name>
    <name type="common">Siberian crab apple</name>
    <name type="synonym">Pyrus baccata</name>
    <dbReference type="NCBI Taxonomy" id="106549"/>
    <lineage>
        <taxon>Eukaryota</taxon>
        <taxon>Viridiplantae</taxon>
        <taxon>Streptophyta</taxon>
        <taxon>Embryophyta</taxon>
        <taxon>Tracheophyta</taxon>
        <taxon>Spermatophyta</taxon>
        <taxon>Magnoliopsida</taxon>
        <taxon>eudicotyledons</taxon>
        <taxon>Gunneridae</taxon>
        <taxon>Pentapetalae</taxon>
        <taxon>rosids</taxon>
        <taxon>fabids</taxon>
        <taxon>Rosales</taxon>
        <taxon>Rosaceae</taxon>
        <taxon>Amygdaloideae</taxon>
        <taxon>Maleae</taxon>
        <taxon>Malus</taxon>
    </lineage>
</organism>
<dbReference type="PANTHER" id="PTHR23115">
    <property type="entry name" value="TRANSLATION FACTOR"/>
    <property type="match status" value="1"/>
</dbReference>
<dbReference type="STRING" id="106549.A0A540NB55"/>